<dbReference type="InterPro" id="IPR050695">
    <property type="entry name" value="N-acetylmuramoyl_amidase_3"/>
</dbReference>
<keyword evidence="1 3" id="KW-0378">Hydrolase</keyword>
<feature type="domain" description="MurNAc-LAA" evidence="2">
    <location>
        <begin position="115"/>
        <end position="225"/>
    </location>
</feature>
<reference evidence="3 4" key="1">
    <citation type="submission" date="2023-07" db="EMBL/GenBank/DDBJ databases">
        <title>Genomic Encyclopedia of Type Strains, Phase IV (KMG-IV): sequencing the most valuable type-strain genomes for metagenomic binning, comparative biology and taxonomic classification.</title>
        <authorList>
            <person name="Goeker M."/>
        </authorList>
    </citation>
    <scope>NUCLEOTIDE SEQUENCE [LARGE SCALE GENOMIC DNA]</scope>
    <source>
        <strain evidence="3 4">DSM 16460</strain>
    </source>
</reference>
<dbReference type="EC" id="3.5.1.28" evidence="3"/>
<protein>
    <submittedName>
        <fullName evidence="3">N-acetylmuramoyl-L-alanine amidase</fullName>
        <ecNumber evidence="3">3.5.1.28</ecNumber>
    </submittedName>
</protein>
<evidence type="ECO:0000256" key="1">
    <source>
        <dbReference type="ARBA" id="ARBA00022801"/>
    </source>
</evidence>
<dbReference type="RefSeq" id="WP_306977538.1">
    <property type="nucleotide sequence ID" value="NZ_JAUSTQ010000011.1"/>
</dbReference>
<dbReference type="CDD" id="cd02696">
    <property type="entry name" value="MurNAc-LAA"/>
    <property type="match status" value="1"/>
</dbReference>
<evidence type="ECO:0000313" key="4">
    <source>
        <dbReference type="Proteomes" id="UP001224359"/>
    </source>
</evidence>
<dbReference type="PANTHER" id="PTHR30404">
    <property type="entry name" value="N-ACETYLMURAMOYL-L-ALANINE AMIDASE"/>
    <property type="match status" value="1"/>
</dbReference>
<dbReference type="Proteomes" id="UP001224359">
    <property type="component" value="Unassembled WGS sequence"/>
</dbReference>
<name>A0ABT9VHA4_9BACI</name>
<evidence type="ECO:0000259" key="2">
    <source>
        <dbReference type="SMART" id="SM00646"/>
    </source>
</evidence>
<keyword evidence="4" id="KW-1185">Reference proteome</keyword>
<dbReference type="Pfam" id="PF01520">
    <property type="entry name" value="Amidase_3"/>
    <property type="match status" value="1"/>
</dbReference>
<organism evidence="3 4">
    <name type="scientific">Alkalibacillus salilacus</name>
    <dbReference type="NCBI Taxonomy" id="284582"/>
    <lineage>
        <taxon>Bacteria</taxon>
        <taxon>Bacillati</taxon>
        <taxon>Bacillota</taxon>
        <taxon>Bacilli</taxon>
        <taxon>Bacillales</taxon>
        <taxon>Bacillaceae</taxon>
        <taxon>Alkalibacillus</taxon>
    </lineage>
</organism>
<dbReference type="InterPro" id="IPR002508">
    <property type="entry name" value="MurNAc-LAA_cat"/>
</dbReference>
<dbReference type="Gene3D" id="3.40.630.40">
    <property type="entry name" value="Zn-dependent exopeptidases"/>
    <property type="match status" value="1"/>
</dbReference>
<comment type="caution">
    <text evidence="3">The sequence shown here is derived from an EMBL/GenBank/DDBJ whole genome shotgun (WGS) entry which is preliminary data.</text>
</comment>
<dbReference type="InterPro" id="IPR014234">
    <property type="entry name" value="Spore_CwlD"/>
</dbReference>
<dbReference type="GO" id="GO:0008745">
    <property type="term" value="F:N-acetylmuramoyl-L-alanine amidase activity"/>
    <property type="evidence" value="ECO:0007669"/>
    <property type="project" value="UniProtKB-EC"/>
</dbReference>
<sequence>MKKYIILAVISVVFLGLSLYSVFWDQGKTDSSANVMPLAGQVIVLDPGHGGVDGGADYGEDQEKTVTLQTALFLRDYLQEAGAQVVLTRDGDYDLAPEDMDGYSKRKSYDIRRRVKLIQDVEADVFISIHLNSVVNEGWRGAQTFYYPEEEENKRLANAIQQRLKDSIETNRQALAMDNVYILKHAETTSALVEMGFLSNSEERALLTSEDYQRRLASSIYEGVVEYVTAEQEL</sequence>
<dbReference type="NCBIfam" id="TIGR02883">
    <property type="entry name" value="spore_cwlD"/>
    <property type="match status" value="1"/>
</dbReference>
<evidence type="ECO:0000313" key="3">
    <source>
        <dbReference type="EMBL" id="MDQ0160346.1"/>
    </source>
</evidence>
<dbReference type="SMART" id="SM00646">
    <property type="entry name" value="Ami_3"/>
    <property type="match status" value="1"/>
</dbReference>
<dbReference type="EMBL" id="JAUSTQ010000011">
    <property type="protein sequence ID" value="MDQ0160346.1"/>
    <property type="molecule type" value="Genomic_DNA"/>
</dbReference>
<dbReference type="SUPFAM" id="SSF53187">
    <property type="entry name" value="Zn-dependent exopeptidases"/>
    <property type="match status" value="1"/>
</dbReference>
<proteinExistence type="predicted"/>
<gene>
    <name evidence="3" type="ORF">J2S77_002349</name>
</gene>
<dbReference type="PANTHER" id="PTHR30404:SF0">
    <property type="entry name" value="N-ACETYLMURAMOYL-L-ALANINE AMIDASE AMIC"/>
    <property type="match status" value="1"/>
</dbReference>
<accession>A0ABT9VHA4</accession>